<gene>
    <name evidence="6" type="ORF">SAMN05216204_11822</name>
</gene>
<evidence type="ECO:0000313" key="6">
    <source>
        <dbReference type="EMBL" id="SFD16880.1"/>
    </source>
</evidence>
<reference evidence="7" key="1">
    <citation type="submission" date="2016-10" db="EMBL/GenBank/DDBJ databases">
        <authorList>
            <person name="Varghese N."/>
            <person name="Submissions S."/>
        </authorList>
    </citation>
    <scope>NUCLEOTIDE SEQUENCE [LARGE SCALE GENOMIC DNA]</scope>
    <source>
        <strain evidence="7">CGMCC 1.12041</strain>
    </source>
</reference>
<dbReference type="Gene3D" id="1.10.760.10">
    <property type="entry name" value="Cytochrome c-like domain"/>
    <property type="match status" value="1"/>
</dbReference>
<evidence type="ECO:0000256" key="3">
    <source>
        <dbReference type="ARBA" id="ARBA00023004"/>
    </source>
</evidence>
<dbReference type="PROSITE" id="PS51257">
    <property type="entry name" value="PROKAR_LIPOPROTEIN"/>
    <property type="match status" value="1"/>
</dbReference>
<keyword evidence="1 4" id="KW-0349">Heme</keyword>
<keyword evidence="7" id="KW-1185">Reference proteome</keyword>
<protein>
    <submittedName>
        <fullName evidence="6">Cytochrome c</fullName>
    </submittedName>
</protein>
<dbReference type="Proteomes" id="UP000198639">
    <property type="component" value="Unassembled WGS sequence"/>
</dbReference>
<dbReference type="Pfam" id="PF00034">
    <property type="entry name" value="Cytochrom_C"/>
    <property type="match status" value="1"/>
</dbReference>
<dbReference type="InterPro" id="IPR009056">
    <property type="entry name" value="Cyt_c-like_dom"/>
</dbReference>
<keyword evidence="3 4" id="KW-0408">Iron</keyword>
<sequence length="131" mass="13816">MRTPHSHNFAGKTRVSVLLACAALLAGCKKEPAAGPVPGGDAQQGLRLVTQYQCGACHTIPGVQGAAGEQAPSLAHIGRLSYIAGGIPNHPANMMQWLRTPHAVKPGTEMPPMGLTEQEARHMAAFLYTLR</sequence>
<proteinExistence type="predicted"/>
<dbReference type="STRING" id="1164594.SAMN05216204_11822"/>
<evidence type="ECO:0000259" key="5">
    <source>
        <dbReference type="PROSITE" id="PS51007"/>
    </source>
</evidence>
<organism evidence="6 7">
    <name type="scientific">Massilia yuzhufengensis</name>
    <dbReference type="NCBI Taxonomy" id="1164594"/>
    <lineage>
        <taxon>Bacteria</taxon>
        <taxon>Pseudomonadati</taxon>
        <taxon>Pseudomonadota</taxon>
        <taxon>Betaproteobacteria</taxon>
        <taxon>Burkholderiales</taxon>
        <taxon>Oxalobacteraceae</taxon>
        <taxon>Telluria group</taxon>
        <taxon>Massilia</taxon>
    </lineage>
</organism>
<feature type="domain" description="Cytochrome c" evidence="5">
    <location>
        <begin position="40"/>
        <end position="131"/>
    </location>
</feature>
<dbReference type="RefSeq" id="WP_177207776.1">
    <property type="nucleotide sequence ID" value="NZ_FOLD01000018.1"/>
</dbReference>
<dbReference type="PROSITE" id="PS51007">
    <property type="entry name" value="CYTC"/>
    <property type="match status" value="1"/>
</dbReference>
<name>A0A1I1QFJ1_9BURK</name>
<dbReference type="GO" id="GO:0046872">
    <property type="term" value="F:metal ion binding"/>
    <property type="evidence" value="ECO:0007669"/>
    <property type="project" value="UniProtKB-KW"/>
</dbReference>
<evidence type="ECO:0000256" key="2">
    <source>
        <dbReference type="ARBA" id="ARBA00022723"/>
    </source>
</evidence>
<dbReference type="GO" id="GO:0020037">
    <property type="term" value="F:heme binding"/>
    <property type="evidence" value="ECO:0007669"/>
    <property type="project" value="InterPro"/>
</dbReference>
<dbReference type="GO" id="GO:0009055">
    <property type="term" value="F:electron transfer activity"/>
    <property type="evidence" value="ECO:0007669"/>
    <property type="project" value="InterPro"/>
</dbReference>
<evidence type="ECO:0000256" key="1">
    <source>
        <dbReference type="ARBA" id="ARBA00022617"/>
    </source>
</evidence>
<dbReference type="InterPro" id="IPR036909">
    <property type="entry name" value="Cyt_c-like_dom_sf"/>
</dbReference>
<dbReference type="EMBL" id="FOLD01000018">
    <property type="protein sequence ID" value="SFD16880.1"/>
    <property type="molecule type" value="Genomic_DNA"/>
</dbReference>
<keyword evidence="2 4" id="KW-0479">Metal-binding</keyword>
<evidence type="ECO:0000313" key="7">
    <source>
        <dbReference type="Proteomes" id="UP000198639"/>
    </source>
</evidence>
<evidence type="ECO:0000256" key="4">
    <source>
        <dbReference type="PROSITE-ProRule" id="PRU00433"/>
    </source>
</evidence>
<accession>A0A1I1QFJ1</accession>
<dbReference type="SUPFAM" id="SSF46626">
    <property type="entry name" value="Cytochrome c"/>
    <property type="match status" value="1"/>
</dbReference>
<dbReference type="AlphaFoldDB" id="A0A1I1QFJ1"/>